<evidence type="ECO:0000259" key="3">
    <source>
        <dbReference type="PROSITE" id="PS50172"/>
    </source>
</evidence>
<dbReference type="PANTHER" id="PTHR13561:SF20">
    <property type="entry name" value="DNA TOPOISOMERASE 2-BINDING PROTEIN 1"/>
    <property type="match status" value="1"/>
</dbReference>
<dbReference type="CDD" id="cd18433">
    <property type="entry name" value="BRCT_Rad4_rpt3"/>
    <property type="match status" value="1"/>
</dbReference>
<dbReference type="GO" id="GO:0007095">
    <property type="term" value="P:mitotic G2 DNA damage checkpoint signaling"/>
    <property type="evidence" value="ECO:0007669"/>
    <property type="project" value="TreeGrafter"/>
</dbReference>
<dbReference type="PROSITE" id="PS50172">
    <property type="entry name" value="BRCT"/>
    <property type="match status" value="3"/>
</dbReference>
<reference evidence="4" key="2">
    <citation type="submission" date="2023-05" db="EMBL/GenBank/DDBJ databases">
        <authorList>
            <consortium name="Lawrence Berkeley National Laboratory"/>
            <person name="Steindorff A."/>
            <person name="Hensen N."/>
            <person name="Bonometti L."/>
            <person name="Westerberg I."/>
            <person name="Brannstrom I.O."/>
            <person name="Guillou S."/>
            <person name="Cros-Aarteil S."/>
            <person name="Calhoun S."/>
            <person name="Haridas S."/>
            <person name="Kuo A."/>
            <person name="Mondo S."/>
            <person name="Pangilinan J."/>
            <person name="Riley R."/>
            <person name="Labutti K."/>
            <person name="Andreopoulos B."/>
            <person name="Lipzen A."/>
            <person name="Chen C."/>
            <person name="Yanf M."/>
            <person name="Daum C."/>
            <person name="Ng V."/>
            <person name="Clum A."/>
            <person name="Ohm R."/>
            <person name="Martin F."/>
            <person name="Silar P."/>
            <person name="Natvig D."/>
            <person name="Lalanne C."/>
            <person name="Gautier V."/>
            <person name="Ament-Velasquez S.L."/>
            <person name="Kruys A."/>
            <person name="Hutchinson M.I."/>
            <person name="Powell A.J."/>
            <person name="Barry K."/>
            <person name="Miller A.N."/>
            <person name="Grigoriev I.V."/>
            <person name="Debuchy R."/>
            <person name="Gladieux P."/>
            <person name="Thoren M.H."/>
            <person name="Johannesson H."/>
        </authorList>
    </citation>
    <scope>NUCLEOTIDE SEQUENCE</scope>
    <source>
        <strain evidence="4">PSN309</strain>
    </source>
</reference>
<comment type="caution">
    <text evidence="4">The sequence shown here is derived from an EMBL/GenBank/DDBJ whole genome shotgun (WGS) entry which is preliminary data.</text>
</comment>
<feature type="compositionally biased region" description="Low complexity" evidence="2">
    <location>
        <begin position="639"/>
        <end position="652"/>
    </location>
</feature>
<evidence type="ECO:0000256" key="2">
    <source>
        <dbReference type="SAM" id="MobiDB-lite"/>
    </source>
</evidence>
<keyword evidence="1" id="KW-0677">Repeat</keyword>
<dbReference type="AlphaFoldDB" id="A0AAN6WS40"/>
<protein>
    <submittedName>
        <fullName evidence="4">S-M checkpoint control protein rad4</fullName>
    </submittedName>
</protein>
<feature type="compositionally biased region" description="Low complexity" evidence="2">
    <location>
        <begin position="827"/>
        <end position="836"/>
    </location>
</feature>
<feature type="domain" description="BRCT" evidence="3">
    <location>
        <begin position="6"/>
        <end position="79"/>
    </location>
</feature>
<dbReference type="InterPro" id="IPR001357">
    <property type="entry name" value="BRCT_dom"/>
</dbReference>
<dbReference type="Pfam" id="PF12738">
    <property type="entry name" value="PTCB-BRCT"/>
    <property type="match status" value="2"/>
</dbReference>
<dbReference type="Pfam" id="PF00533">
    <property type="entry name" value="BRCT"/>
    <property type="match status" value="1"/>
</dbReference>
<feature type="region of interest" description="Disordered" evidence="2">
    <location>
        <begin position="229"/>
        <end position="310"/>
    </location>
</feature>
<feature type="domain" description="BRCT" evidence="3">
    <location>
        <begin position="129"/>
        <end position="206"/>
    </location>
</feature>
<dbReference type="Proteomes" id="UP001302126">
    <property type="component" value="Unassembled WGS sequence"/>
</dbReference>
<sequence length="880" mass="95865">MEAPFDASHPFKGIVICCTSIPPDLRYEIAAKTVELGGIHRYDLTPDCTHLIVGDYDTPKYRHVAKERSDIKAMAAGWIEAVRNLWVRDADIDFAALEKEWQLRTFETGRGGIDADGNSSPRGALLCCITGIEDPDERQELSDLIEANGGIYTGDLTKRVTHLIAYKPEGRKYQAAKKWGLETVSSEWVKDSVERGMILEEKYYDPVLPEQERGVGAWNKERHVSLLGKRPRENVAAPDEGKRKLRKTASMKLNSQRDNLWGDILGNQQTPEPAAAASSPFETVQPHSTVPTQPAPPPKPSNETQGSKLSSFGRADDSLIFASCCFYINGFSETKAEVLINIVTSFGGLVCRSMDEVVSASGAQFSHRFLIVPQHSAAETHPLLPDNVIVITEFFIERCLHKKYFFDPATHVIGRPFPVFPIPGFENLSICTAGFTDIDLNQVDKSIRQLGAKYEQRFTPETSLLVCSSLLLVRKEKLNFALLWKVPVVSADWLWECISTGFNVPIENYMFPDLKQSLTKPKEPASSKEKGERKDKPRLKQDNPHSRGSVDQDLLPKPSAGGPSTKLKRRPDVDESAFAPAKGEKGQLRPVSSKGISMREETAASNFTTTFDTALTHQFATGDSSSSSKHPTPKPPPLSETSSNSLNKSPSSPRKDSQQPSDSPQKLLSRVRSEVADSDATEGDICQPSDLPALPEEASPESAQRRKDAEAEAERIAISKKLVSSLLDTPNLPATGGSDDTSAASSSNGGGTKQPRRRKREIMGRAISNVSAASSGSGGGGGGERAAPFGIVAEEDDNDKRPPATQLEYEDPQANEYKKQLLKKMLGTAAGNTTEGAGTGGGSKGSKGTSLPPPEKEKMTLAGMGYYDPPGGERRSSRRK</sequence>
<dbReference type="InterPro" id="IPR059215">
    <property type="entry name" value="BRCT2_TopBP1-like"/>
</dbReference>
<dbReference type="SMART" id="SM00292">
    <property type="entry name" value="BRCT"/>
    <property type="match status" value="4"/>
</dbReference>
<feature type="region of interest" description="Disordered" evidence="2">
    <location>
        <begin position="517"/>
        <end position="880"/>
    </location>
</feature>
<accession>A0AAN6WS40</accession>
<feature type="compositionally biased region" description="Basic and acidic residues" evidence="2">
    <location>
        <begin position="703"/>
        <end position="717"/>
    </location>
</feature>
<dbReference type="InterPro" id="IPR036420">
    <property type="entry name" value="BRCT_dom_sf"/>
</dbReference>
<feature type="compositionally biased region" description="Basic and acidic residues" evidence="2">
    <location>
        <begin position="871"/>
        <end position="880"/>
    </location>
</feature>
<dbReference type="GO" id="GO:0033314">
    <property type="term" value="P:mitotic DNA replication checkpoint signaling"/>
    <property type="evidence" value="ECO:0007669"/>
    <property type="project" value="TreeGrafter"/>
</dbReference>
<evidence type="ECO:0000313" key="5">
    <source>
        <dbReference type="Proteomes" id="UP001302126"/>
    </source>
</evidence>
<gene>
    <name evidence="4" type="ORF">QBC35DRAFT_241035</name>
</gene>
<dbReference type="CDD" id="cd17731">
    <property type="entry name" value="BRCT_TopBP1_rpt2_like"/>
    <property type="match status" value="1"/>
</dbReference>
<feature type="domain" description="BRCT" evidence="3">
    <location>
        <begin position="425"/>
        <end position="511"/>
    </location>
</feature>
<feature type="compositionally biased region" description="Low complexity" evidence="2">
    <location>
        <begin position="734"/>
        <end position="747"/>
    </location>
</feature>
<dbReference type="EMBL" id="MU864408">
    <property type="protein sequence ID" value="KAK4187155.1"/>
    <property type="molecule type" value="Genomic_DNA"/>
</dbReference>
<dbReference type="Gene3D" id="3.40.50.10190">
    <property type="entry name" value="BRCT domain"/>
    <property type="match status" value="4"/>
</dbReference>
<evidence type="ECO:0000256" key="1">
    <source>
        <dbReference type="ARBA" id="ARBA00022737"/>
    </source>
</evidence>
<proteinExistence type="predicted"/>
<feature type="compositionally biased region" description="Basic and acidic residues" evidence="2">
    <location>
        <begin position="520"/>
        <end position="550"/>
    </location>
</feature>
<dbReference type="PANTHER" id="PTHR13561">
    <property type="entry name" value="DNA REPLICATION REGULATOR DPB11-RELATED"/>
    <property type="match status" value="1"/>
</dbReference>
<reference evidence="4" key="1">
    <citation type="journal article" date="2023" name="Mol. Phylogenet. Evol.">
        <title>Genome-scale phylogeny and comparative genomics of the fungal order Sordariales.</title>
        <authorList>
            <person name="Hensen N."/>
            <person name="Bonometti L."/>
            <person name="Westerberg I."/>
            <person name="Brannstrom I.O."/>
            <person name="Guillou S."/>
            <person name="Cros-Aarteil S."/>
            <person name="Calhoun S."/>
            <person name="Haridas S."/>
            <person name="Kuo A."/>
            <person name="Mondo S."/>
            <person name="Pangilinan J."/>
            <person name="Riley R."/>
            <person name="LaButti K."/>
            <person name="Andreopoulos B."/>
            <person name="Lipzen A."/>
            <person name="Chen C."/>
            <person name="Yan M."/>
            <person name="Daum C."/>
            <person name="Ng V."/>
            <person name="Clum A."/>
            <person name="Steindorff A."/>
            <person name="Ohm R.A."/>
            <person name="Martin F."/>
            <person name="Silar P."/>
            <person name="Natvig D.O."/>
            <person name="Lalanne C."/>
            <person name="Gautier V."/>
            <person name="Ament-Velasquez S.L."/>
            <person name="Kruys A."/>
            <person name="Hutchinson M.I."/>
            <person name="Powell A.J."/>
            <person name="Barry K."/>
            <person name="Miller A.N."/>
            <person name="Grigoriev I.V."/>
            <person name="Debuchy R."/>
            <person name="Gladieux P."/>
            <person name="Hiltunen Thoren M."/>
            <person name="Johannesson H."/>
        </authorList>
    </citation>
    <scope>NUCLEOTIDE SEQUENCE</scope>
    <source>
        <strain evidence="4">PSN309</strain>
    </source>
</reference>
<dbReference type="GO" id="GO:0006270">
    <property type="term" value="P:DNA replication initiation"/>
    <property type="evidence" value="ECO:0007669"/>
    <property type="project" value="TreeGrafter"/>
</dbReference>
<evidence type="ECO:0000313" key="4">
    <source>
        <dbReference type="EMBL" id="KAK4187155.1"/>
    </source>
</evidence>
<organism evidence="4 5">
    <name type="scientific">Podospora australis</name>
    <dbReference type="NCBI Taxonomy" id="1536484"/>
    <lineage>
        <taxon>Eukaryota</taxon>
        <taxon>Fungi</taxon>
        <taxon>Dikarya</taxon>
        <taxon>Ascomycota</taxon>
        <taxon>Pezizomycotina</taxon>
        <taxon>Sordariomycetes</taxon>
        <taxon>Sordariomycetidae</taxon>
        <taxon>Sordariales</taxon>
        <taxon>Podosporaceae</taxon>
        <taxon>Podospora</taxon>
    </lineage>
</organism>
<name>A0AAN6WS40_9PEZI</name>
<feature type="compositionally biased region" description="Polar residues" evidence="2">
    <location>
        <begin position="603"/>
        <end position="623"/>
    </location>
</feature>
<keyword evidence="5" id="KW-1185">Reference proteome</keyword>
<feature type="compositionally biased region" description="Low complexity" evidence="2">
    <location>
        <begin position="273"/>
        <end position="292"/>
    </location>
</feature>
<dbReference type="SUPFAM" id="SSF52113">
    <property type="entry name" value="BRCT domain"/>
    <property type="match status" value="4"/>
</dbReference>
<feature type="compositionally biased region" description="Polar residues" evidence="2">
    <location>
        <begin position="301"/>
        <end position="310"/>
    </location>
</feature>